<organism evidence="1 2">
    <name type="scientific">Dreissena polymorpha</name>
    <name type="common">Zebra mussel</name>
    <name type="synonym">Mytilus polymorpha</name>
    <dbReference type="NCBI Taxonomy" id="45954"/>
    <lineage>
        <taxon>Eukaryota</taxon>
        <taxon>Metazoa</taxon>
        <taxon>Spiralia</taxon>
        <taxon>Lophotrochozoa</taxon>
        <taxon>Mollusca</taxon>
        <taxon>Bivalvia</taxon>
        <taxon>Autobranchia</taxon>
        <taxon>Heteroconchia</taxon>
        <taxon>Euheterodonta</taxon>
        <taxon>Imparidentia</taxon>
        <taxon>Neoheterodontei</taxon>
        <taxon>Myida</taxon>
        <taxon>Dreissenoidea</taxon>
        <taxon>Dreissenidae</taxon>
        <taxon>Dreissena</taxon>
    </lineage>
</organism>
<sequence length="127" mass="14412">MNDGIWTNGIENIDILRFLHSRTIGTSLHQIVDAILNNWQVRASLQGTENMADEAMCEEQKANSCQLIEMFVAVLLARTFQLFSITSTTPSFIIDFSDSSEQRQKVRYNYVISRLVRATVDALRLGV</sequence>
<proteinExistence type="predicted"/>
<dbReference type="AlphaFoldDB" id="A0A9D4GFR3"/>
<reference evidence="1" key="1">
    <citation type="journal article" date="2019" name="bioRxiv">
        <title>The Genome of the Zebra Mussel, Dreissena polymorpha: A Resource for Invasive Species Research.</title>
        <authorList>
            <person name="McCartney M.A."/>
            <person name="Auch B."/>
            <person name="Kono T."/>
            <person name="Mallez S."/>
            <person name="Zhang Y."/>
            <person name="Obille A."/>
            <person name="Becker A."/>
            <person name="Abrahante J.E."/>
            <person name="Garbe J."/>
            <person name="Badalamenti J.P."/>
            <person name="Herman A."/>
            <person name="Mangelson H."/>
            <person name="Liachko I."/>
            <person name="Sullivan S."/>
            <person name="Sone E.D."/>
            <person name="Koren S."/>
            <person name="Silverstein K.A.T."/>
            <person name="Beckman K.B."/>
            <person name="Gohl D.M."/>
        </authorList>
    </citation>
    <scope>NUCLEOTIDE SEQUENCE</scope>
    <source>
        <strain evidence="1">Duluth1</strain>
        <tissue evidence="1">Whole animal</tissue>
    </source>
</reference>
<gene>
    <name evidence="1" type="ORF">DPMN_117564</name>
</gene>
<evidence type="ECO:0000313" key="2">
    <source>
        <dbReference type="Proteomes" id="UP000828390"/>
    </source>
</evidence>
<keyword evidence="2" id="KW-1185">Reference proteome</keyword>
<evidence type="ECO:0000313" key="1">
    <source>
        <dbReference type="EMBL" id="KAH3816057.1"/>
    </source>
</evidence>
<name>A0A9D4GFR3_DREPO</name>
<accession>A0A9D4GFR3</accession>
<reference evidence="1" key="2">
    <citation type="submission" date="2020-11" db="EMBL/GenBank/DDBJ databases">
        <authorList>
            <person name="McCartney M.A."/>
            <person name="Auch B."/>
            <person name="Kono T."/>
            <person name="Mallez S."/>
            <person name="Becker A."/>
            <person name="Gohl D.M."/>
            <person name="Silverstein K.A.T."/>
            <person name="Koren S."/>
            <person name="Bechman K.B."/>
            <person name="Herman A."/>
            <person name="Abrahante J.E."/>
            <person name="Garbe J."/>
        </authorList>
    </citation>
    <scope>NUCLEOTIDE SEQUENCE</scope>
    <source>
        <strain evidence="1">Duluth1</strain>
        <tissue evidence="1">Whole animal</tissue>
    </source>
</reference>
<dbReference type="Proteomes" id="UP000828390">
    <property type="component" value="Unassembled WGS sequence"/>
</dbReference>
<protein>
    <submittedName>
        <fullName evidence="1">Uncharacterized protein</fullName>
    </submittedName>
</protein>
<comment type="caution">
    <text evidence="1">The sequence shown here is derived from an EMBL/GenBank/DDBJ whole genome shotgun (WGS) entry which is preliminary data.</text>
</comment>
<dbReference type="EMBL" id="JAIWYP010000005">
    <property type="protein sequence ID" value="KAH3816057.1"/>
    <property type="molecule type" value="Genomic_DNA"/>
</dbReference>